<proteinExistence type="predicted"/>
<sequence length="123" mass="13994">MKLPNTVLKLEASYAYTLKVGFSSILALYQHRQMRSYHDGSLQPWTEHLDSPLGLVMNRGSFSIPPLLLHSIYIAAKVASLNPPERPKGCKSIFLNTLQRLNTRRRVADVYIESLETLDVLRL</sequence>
<keyword evidence="2" id="KW-1185">Reference proteome</keyword>
<name>A0AA35Q2W0_9HYPO</name>
<comment type="caution">
    <text evidence="1">The sequence shown here is derived from an EMBL/GenBank/DDBJ whole genome shotgun (WGS) entry which is preliminary data.</text>
</comment>
<protein>
    <submittedName>
        <fullName evidence="1">Uncharacterized protein</fullName>
    </submittedName>
</protein>
<reference evidence="1" key="1">
    <citation type="submission" date="2023-01" db="EMBL/GenBank/DDBJ databases">
        <authorList>
            <person name="Piombo E."/>
        </authorList>
    </citation>
    <scope>NUCLEOTIDE SEQUENCE</scope>
</reference>
<organism evidence="1 2">
    <name type="scientific">Clonostachys chloroleuca</name>
    <dbReference type="NCBI Taxonomy" id="1926264"/>
    <lineage>
        <taxon>Eukaryota</taxon>
        <taxon>Fungi</taxon>
        <taxon>Dikarya</taxon>
        <taxon>Ascomycota</taxon>
        <taxon>Pezizomycotina</taxon>
        <taxon>Sordariomycetes</taxon>
        <taxon>Hypocreomycetidae</taxon>
        <taxon>Hypocreales</taxon>
        <taxon>Bionectriaceae</taxon>
        <taxon>Clonostachys</taxon>
    </lineage>
</organism>
<dbReference type="Proteomes" id="UP001160390">
    <property type="component" value="Unassembled WGS sequence"/>
</dbReference>
<evidence type="ECO:0000313" key="1">
    <source>
        <dbReference type="EMBL" id="CAI6088229.1"/>
    </source>
</evidence>
<evidence type="ECO:0000313" key="2">
    <source>
        <dbReference type="Proteomes" id="UP001160390"/>
    </source>
</evidence>
<accession>A0AA35Q2W0</accession>
<gene>
    <name evidence="1" type="ORF">CCHLO57077_00010648</name>
</gene>
<dbReference type="EMBL" id="CABFNP030000823">
    <property type="protein sequence ID" value="CAI6088229.1"/>
    <property type="molecule type" value="Genomic_DNA"/>
</dbReference>
<dbReference type="AlphaFoldDB" id="A0AA35Q2W0"/>